<dbReference type="Proteomes" id="UP000241462">
    <property type="component" value="Unassembled WGS sequence"/>
</dbReference>
<dbReference type="EMBL" id="KZ678388">
    <property type="protein sequence ID" value="PSR97815.1"/>
    <property type="molecule type" value="Genomic_DNA"/>
</dbReference>
<feature type="compositionally biased region" description="Low complexity" evidence="1">
    <location>
        <begin position="8"/>
        <end position="28"/>
    </location>
</feature>
<evidence type="ECO:0000313" key="3">
    <source>
        <dbReference type="Proteomes" id="UP000241462"/>
    </source>
</evidence>
<dbReference type="STRING" id="2025994.A0A2T3AHQ0"/>
<protein>
    <submittedName>
        <fullName evidence="2">Uncharacterized protein</fullName>
    </submittedName>
</protein>
<keyword evidence="3" id="KW-1185">Reference proteome</keyword>
<accession>A0A2T3AHQ0</accession>
<feature type="compositionally biased region" description="Basic and acidic residues" evidence="1">
    <location>
        <begin position="271"/>
        <end position="281"/>
    </location>
</feature>
<gene>
    <name evidence="2" type="ORF">BD289DRAFT_74902</name>
</gene>
<feature type="compositionally biased region" description="Basic and acidic residues" evidence="1">
    <location>
        <begin position="37"/>
        <end position="56"/>
    </location>
</feature>
<dbReference type="InParanoid" id="A0A2T3AHQ0"/>
<feature type="region of interest" description="Disordered" evidence="1">
    <location>
        <begin position="1"/>
        <end position="57"/>
    </location>
</feature>
<feature type="compositionally biased region" description="Polar residues" evidence="1">
    <location>
        <begin position="217"/>
        <end position="246"/>
    </location>
</feature>
<feature type="region of interest" description="Disordered" evidence="1">
    <location>
        <begin position="386"/>
        <end position="411"/>
    </location>
</feature>
<dbReference type="AlphaFoldDB" id="A0A2T3AHQ0"/>
<name>A0A2T3AHQ0_9PEZI</name>
<feature type="compositionally biased region" description="Low complexity" evidence="1">
    <location>
        <begin position="391"/>
        <end position="403"/>
    </location>
</feature>
<evidence type="ECO:0000313" key="2">
    <source>
        <dbReference type="EMBL" id="PSR97815.1"/>
    </source>
</evidence>
<sequence>MVNKNIRPPGGAPAVAPAPFGTTAPGKPRQQSQRSASENKERAYIAASRRSDRSIDARVQSAKMASNIHKERTGKSLRITEDIVLKEEMYEEEDDMPSHARRYWSNSDLPAKFRDFATVQAAMHLSVTNPAILHNDAERVEQEFERIFGPKMRTPSQSAFAIPYGAAHQSVRSPHPLQVDTSIAQAAPAQSPSALSPGISASTAGSPGYLFGGAQHNMASPATPNSAYQQVSPRTNLAKSRSQSVVSDIDSGPLSRSSLFPPSSTQQGQRRSHDESVDSRSSHPTPLPSAGCTSTGVPPSKRRRSDFGAGNATLTPGRDQFTSQLPQNVQDMFASAFMNNMNWQHREPVWDSVELQREPMALQNPPPPKNRRQSATVVSQPPFLAHNVDASGRSRSSSIAPSRNYPLTNQPMASPGILFGTDMSYGMFSVAENDRPAAAPTDNLSLEEIANAEIPFWGSGSTNEFGGDFNIDEFLNMSQSQEPDNMNDSQHWFG</sequence>
<proteinExistence type="predicted"/>
<feature type="compositionally biased region" description="Low complexity" evidence="1">
    <location>
        <begin position="251"/>
        <end position="264"/>
    </location>
</feature>
<feature type="region of interest" description="Disordered" evidence="1">
    <location>
        <begin position="215"/>
        <end position="322"/>
    </location>
</feature>
<reference evidence="2 3" key="1">
    <citation type="journal article" date="2018" name="Mycol. Prog.">
        <title>Coniella lustricola, a new species from submerged detritus.</title>
        <authorList>
            <person name="Raudabaugh D.B."/>
            <person name="Iturriaga T."/>
            <person name="Carver A."/>
            <person name="Mondo S."/>
            <person name="Pangilinan J."/>
            <person name="Lipzen A."/>
            <person name="He G."/>
            <person name="Amirebrahimi M."/>
            <person name="Grigoriev I.V."/>
            <person name="Miller A.N."/>
        </authorList>
    </citation>
    <scope>NUCLEOTIDE SEQUENCE [LARGE SCALE GENOMIC DNA]</scope>
    <source>
        <strain evidence="2 3">B22-T-1</strain>
    </source>
</reference>
<organism evidence="2 3">
    <name type="scientific">Coniella lustricola</name>
    <dbReference type="NCBI Taxonomy" id="2025994"/>
    <lineage>
        <taxon>Eukaryota</taxon>
        <taxon>Fungi</taxon>
        <taxon>Dikarya</taxon>
        <taxon>Ascomycota</taxon>
        <taxon>Pezizomycotina</taxon>
        <taxon>Sordariomycetes</taxon>
        <taxon>Sordariomycetidae</taxon>
        <taxon>Diaporthales</taxon>
        <taxon>Schizoparmaceae</taxon>
        <taxon>Coniella</taxon>
    </lineage>
</organism>
<dbReference type="OrthoDB" id="5397087at2759"/>
<evidence type="ECO:0000256" key="1">
    <source>
        <dbReference type="SAM" id="MobiDB-lite"/>
    </source>
</evidence>